<evidence type="ECO:0000313" key="9">
    <source>
        <dbReference type="Proteomes" id="UP001179181"/>
    </source>
</evidence>
<dbReference type="InterPro" id="IPR025202">
    <property type="entry name" value="PLD-like_dom"/>
</dbReference>
<dbReference type="SUPFAM" id="SSF56024">
    <property type="entry name" value="Phospholipase D/nuclease"/>
    <property type="match status" value="2"/>
</dbReference>
<keyword evidence="6" id="KW-0443">Lipid metabolism</keyword>
<keyword evidence="5" id="KW-0442">Lipid degradation</keyword>
<dbReference type="InterPro" id="IPR051406">
    <property type="entry name" value="PLD_domain"/>
</dbReference>
<evidence type="ECO:0000256" key="5">
    <source>
        <dbReference type="ARBA" id="ARBA00022963"/>
    </source>
</evidence>
<dbReference type="EMBL" id="JAASQJ010000002">
    <property type="protein sequence ID" value="NIJ52439.1"/>
    <property type="molecule type" value="Genomic_DNA"/>
</dbReference>
<dbReference type="RefSeq" id="WP_167268912.1">
    <property type="nucleotide sequence ID" value="NZ_JAASQJ010000002.1"/>
</dbReference>
<comment type="similarity">
    <text evidence="2">Belongs to the phospholipase D family.</text>
</comment>
<proteinExistence type="inferred from homology"/>
<dbReference type="Pfam" id="PF13365">
    <property type="entry name" value="Trypsin_2"/>
    <property type="match status" value="1"/>
</dbReference>
<evidence type="ECO:0000313" key="8">
    <source>
        <dbReference type="EMBL" id="NIJ52439.1"/>
    </source>
</evidence>
<reference evidence="8 9" key="1">
    <citation type="submission" date="2020-03" db="EMBL/GenBank/DDBJ databases">
        <title>Genomic Encyclopedia of Type Strains, Phase IV (KMG-IV): sequencing the most valuable type-strain genomes for metagenomic binning, comparative biology and taxonomic classification.</title>
        <authorList>
            <person name="Goeker M."/>
        </authorList>
    </citation>
    <scope>NUCLEOTIDE SEQUENCE [LARGE SCALE GENOMIC DNA]</scope>
    <source>
        <strain evidence="8 9">DSM 102865</strain>
    </source>
</reference>
<keyword evidence="9" id="KW-1185">Reference proteome</keyword>
<dbReference type="EC" id="3.1.4.4" evidence="3"/>
<name>A0ABX0UK38_9BACT</name>
<evidence type="ECO:0000256" key="2">
    <source>
        <dbReference type="ARBA" id="ARBA00008664"/>
    </source>
</evidence>
<dbReference type="PANTHER" id="PTHR43856">
    <property type="entry name" value="CARDIOLIPIN HYDROLASE"/>
    <property type="match status" value="1"/>
</dbReference>
<dbReference type="Gene3D" id="2.40.10.10">
    <property type="entry name" value="Trypsin-like serine proteases"/>
    <property type="match status" value="2"/>
</dbReference>
<dbReference type="PANTHER" id="PTHR43856:SF1">
    <property type="entry name" value="MITOCHONDRIAL CARDIOLIPIN HYDROLASE"/>
    <property type="match status" value="1"/>
</dbReference>
<dbReference type="Pfam" id="PF13091">
    <property type="entry name" value="PLDc_2"/>
    <property type="match status" value="1"/>
</dbReference>
<evidence type="ECO:0000256" key="4">
    <source>
        <dbReference type="ARBA" id="ARBA00022801"/>
    </source>
</evidence>
<dbReference type="InterPro" id="IPR043504">
    <property type="entry name" value="Peptidase_S1_PA_chymotrypsin"/>
</dbReference>
<comment type="caution">
    <text evidence="8">The sequence shown here is derived from an EMBL/GenBank/DDBJ whole genome shotgun (WGS) entry which is preliminary data.</text>
</comment>
<evidence type="ECO:0000256" key="1">
    <source>
        <dbReference type="ARBA" id="ARBA00000798"/>
    </source>
</evidence>
<comment type="catalytic activity">
    <reaction evidence="1">
        <text>a 1,2-diacyl-sn-glycero-3-phosphocholine + H2O = a 1,2-diacyl-sn-glycero-3-phosphate + choline + H(+)</text>
        <dbReference type="Rhea" id="RHEA:14445"/>
        <dbReference type="ChEBI" id="CHEBI:15354"/>
        <dbReference type="ChEBI" id="CHEBI:15377"/>
        <dbReference type="ChEBI" id="CHEBI:15378"/>
        <dbReference type="ChEBI" id="CHEBI:57643"/>
        <dbReference type="ChEBI" id="CHEBI:58608"/>
        <dbReference type="EC" id="3.1.4.4"/>
    </reaction>
</comment>
<organism evidence="8 9">
    <name type="scientific">Dyadobacter arcticus</name>
    <dbReference type="NCBI Taxonomy" id="1078754"/>
    <lineage>
        <taxon>Bacteria</taxon>
        <taxon>Pseudomonadati</taxon>
        <taxon>Bacteroidota</taxon>
        <taxon>Cytophagia</taxon>
        <taxon>Cytophagales</taxon>
        <taxon>Spirosomataceae</taxon>
        <taxon>Dyadobacter</taxon>
    </lineage>
</organism>
<accession>A0ABX0UK38</accession>
<gene>
    <name evidence="8" type="ORF">FHS68_001609</name>
</gene>
<dbReference type="InterPro" id="IPR009003">
    <property type="entry name" value="Peptidase_S1_PA"/>
</dbReference>
<keyword evidence="4" id="KW-0378">Hydrolase</keyword>
<dbReference type="InterPro" id="IPR001736">
    <property type="entry name" value="PLipase_D/transphosphatidylase"/>
</dbReference>
<evidence type="ECO:0000259" key="7">
    <source>
        <dbReference type="PROSITE" id="PS50035"/>
    </source>
</evidence>
<protein>
    <recommendedName>
        <fullName evidence="3">phospholipase D</fullName>
        <ecNumber evidence="3">3.1.4.4</ecNumber>
    </recommendedName>
</protein>
<evidence type="ECO:0000256" key="6">
    <source>
        <dbReference type="ARBA" id="ARBA00023098"/>
    </source>
</evidence>
<dbReference type="Proteomes" id="UP001179181">
    <property type="component" value="Unassembled WGS sequence"/>
</dbReference>
<dbReference type="PROSITE" id="PS50035">
    <property type="entry name" value="PLD"/>
    <property type="match status" value="1"/>
</dbReference>
<sequence length="945" mass="104484">MNQISEAQLGRIIEEYGSVIPGLSQPLKENIEKEFAVENQPDTADVAKEANFTTVRIIEEEQGIVASERIIVATAGVRPVVRIKDNKVTTEFLGRNTSNSAWAPVLLQCSEALNKAIPAVGRIELNNGDLSWVGTGWMIEEGIIVTNAHVAELFSKPDAATSSFVFKPGLLGGTVSSKIDFLEEENNVNSLEHPISNVIWIAPTGETDVAFLKVVQGAGMPALPSPVELADSVENESAIAAIGYPAKDDTIRDQELVISIFGNDVYDKKRLAPGKVKTIDEKMLHHDCSTLGGNSGSLLIDLKTGKAVGLHQGGFLNDSANIGVSVTHLKVLLSKIKKNITENALTPQPIKKPQNELVMPVNNESPEIKINLQIPLEISIKLGNVVTSFGTAALPLPAATDPFAGQFGNVDAALEVAKTTFESNPDVVKVRKGYRFKNGWITDEEVIVVELKEKLSLTDLLGTGKRPITREILGVGVDVRTAVLPDLLDSMGIDLTVLERKSAPARYQEPPGFDDLDSDMFLRRIRAKMDAIFHVSPDAGFSTLSSFLSRVTGKLTATIYEWQPNHISDAIEEAIERTGGTLKMVTQRTGVAESDATISAVNDMKARLGDRFEHVWASTRGRNRLIPNSYHIKVATRDGEEFWLSSGNWKNSNQPENPTGLPALKQFNREWHAVIRNKKLTGLFERYIDYDFTQAKLFPTEINEAFQLPEVEFFIQDTSGVGQESIAGVTYEDTLVIVDEVLDIQPLLTPDRDADGDRLFIKQATNMVRRATRSVYIQNQSFNITKENNEELDEFFDAVSKKQRAITDVKIIFRDAKDYGRQSDLEKQQEMIELLKTRGFDTSRDRMRLQSKCHTKGIIVDSKEVLLGSQNITNGGALHNRDASLLVRNRKVAEFFEKVFLFDWDNLTHNEINESAGGLRIAQPGEATPEGFRRVGLAELLGERQ</sequence>
<evidence type="ECO:0000256" key="3">
    <source>
        <dbReference type="ARBA" id="ARBA00012027"/>
    </source>
</evidence>
<feature type="domain" description="PLD phosphodiesterase" evidence="7">
    <location>
        <begin position="849"/>
        <end position="876"/>
    </location>
</feature>
<dbReference type="Gene3D" id="3.30.870.10">
    <property type="entry name" value="Endonuclease Chain A"/>
    <property type="match status" value="2"/>
</dbReference>
<dbReference type="SUPFAM" id="SSF50494">
    <property type="entry name" value="Trypsin-like serine proteases"/>
    <property type="match status" value="1"/>
</dbReference>